<evidence type="ECO:0000313" key="3">
    <source>
        <dbReference type="EnsemblMetazoa" id="HelroP167803"/>
    </source>
</evidence>
<reference evidence="4" key="1">
    <citation type="submission" date="2012-12" db="EMBL/GenBank/DDBJ databases">
        <authorList>
            <person name="Hellsten U."/>
            <person name="Grimwood J."/>
            <person name="Chapman J.A."/>
            <person name="Shapiro H."/>
            <person name="Aerts A."/>
            <person name="Otillar R.P."/>
            <person name="Terry A.Y."/>
            <person name="Boore J.L."/>
            <person name="Simakov O."/>
            <person name="Marletaz F."/>
            <person name="Cho S.-J."/>
            <person name="Edsinger-Gonzales E."/>
            <person name="Havlak P."/>
            <person name="Kuo D.-H."/>
            <person name="Larsson T."/>
            <person name="Lv J."/>
            <person name="Arendt D."/>
            <person name="Savage R."/>
            <person name="Osoegawa K."/>
            <person name="de Jong P."/>
            <person name="Lindberg D.R."/>
            <person name="Seaver E.C."/>
            <person name="Weisblat D.A."/>
            <person name="Putnam N.H."/>
            <person name="Grigoriev I.V."/>
            <person name="Rokhsar D.S."/>
        </authorList>
    </citation>
    <scope>NUCLEOTIDE SEQUENCE</scope>
</reference>
<organism evidence="3 4">
    <name type="scientific">Helobdella robusta</name>
    <name type="common">Californian leech</name>
    <dbReference type="NCBI Taxonomy" id="6412"/>
    <lineage>
        <taxon>Eukaryota</taxon>
        <taxon>Metazoa</taxon>
        <taxon>Spiralia</taxon>
        <taxon>Lophotrochozoa</taxon>
        <taxon>Annelida</taxon>
        <taxon>Clitellata</taxon>
        <taxon>Hirudinea</taxon>
        <taxon>Rhynchobdellida</taxon>
        <taxon>Glossiphoniidae</taxon>
        <taxon>Helobdella</taxon>
    </lineage>
</organism>
<name>T1EZU0_HELRO</name>
<dbReference type="CTD" id="20202090"/>
<dbReference type="EMBL" id="KB095905">
    <property type="protein sequence ID" value="ESO09971.1"/>
    <property type="molecule type" value="Genomic_DNA"/>
</dbReference>
<dbReference type="HOGENOM" id="CLU_553507_0_0_1"/>
<dbReference type="InParanoid" id="T1EZU0"/>
<feature type="compositionally biased region" description="Polar residues" evidence="1">
    <location>
        <begin position="431"/>
        <end position="440"/>
    </location>
</feature>
<feature type="region of interest" description="Disordered" evidence="1">
    <location>
        <begin position="196"/>
        <end position="218"/>
    </location>
</feature>
<gene>
    <name evidence="3" type="primary">20202090</name>
    <name evidence="2" type="ORF">HELRODRAFT_167803</name>
</gene>
<accession>T1EZU0</accession>
<feature type="compositionally biased region" description="Low complexity" evidence="1">
    <location>
        <begin position="203"/>
        <end position="218"/>
    </location>
</feature>
<feature type="compositionally biased region" description="Low complexity" evidence="1">
    <location>
        <begin position="413"/>
        <end position="430"/>
    </location>
</feature>
<dbReference type="AlphaFoldDB" id="T1EZU0"/>
<protein>
    <submittedName>
        <fullName evidence="2 3">Uncharacterized protein</fullName>
    </submittedName>
</protein>
<evidence type="ECO:0000313" key="4">
    <source>
        <dbReference type="Proteomes" id="UP000015101"/>
    </source>
</evidence>
<proteinExistence type="predicted"/>
<sequence>MSCLTDDSSSPVLKAWYKDGIQVTSNSSTWTLLSDGHLIVMANPHTRVVTDGQWVDEEENNVKDDNNINNRNYIINEVDNTNNINNRKKINQHISQNSGIDNKKANYILSSKYPRLIINTQLHRTNSEEIIKHIHDNSRRNEKNIRNNKNISNNNLNKRVNHIINNDNNIHNNYLNKHKHQARKSNNNKNITQQFKTNKKSNIDSNNNNSINNNSRINNNHATHSRRIIKTTNYKVTINNNNKHNNHNYNSHSNHNNYKNNTQTTNLNDTADNDSANAIITKITTTTLRNDGNIGNYKHQTKDRNKDKRDIKSKCKKHNAEENCQNKSDVQFNLHQRGSGKIYRTSQTGKRRHNNHINNKNLSTSHHYEIKIADAISEGNKNNATRNNHLINVASNEVKYKINNLISYNNNKISNRSSNNKNNHNNINNNTGRLKNGSNNKKNEKINDGVQHGVFYCNATYRDTGISFISSKVSMHVQELENRISFEWFHEEP</sequence>
<reference evidence="3" key="3">
    <citation type="submission" date="2015-06" db="UniProtKB">
        <authorList>
            <consortium name="EnsemblMetazoa"/>
        </authorList>
    </citation>
    <scope>IDENTIFICATION</scope>
</reference>
<dbReference type="EMBL" id="AMQM01002846">
    <property type="status" value="NOT_ANNOTATED_CDS"/>
    <property type="molecule type" value="Genomic_DNA"/>
</dbReference>
<dbReference type="EnsemblMetazoa" id="HelroT167803">
    <property type="protein sequence ID" value="HelroP167803"/>
    <property type="gene ID" value="HelroG167803"/>
</dbReference>
<feature type="region of interest" description="Disordered" evidence="1">
    <location>
        <begin position="413"/>
        <end position="446"/>
    </location>
</feature>
<evidence type="ECO:0000256" key="1">
    <source>
        <dbReference type="SAM" id="MobiDB-lite"/>
    </source>
</evidence>
<keyword evidence="4" id="KW-1185">Reference proteome</keyword>
<reference evidence="2 4" key="2">
    <citation type="journal article" date="2013" name="Nature">
        <title>Insights into bilaterian evolution from three spiralian genomes.</title>
        <authorList>
            <person name="Simakov O."/>
            <person name="Marletaz F."/>
            <person name="Cho S.J."/>
            <person name="Edsinger-Gonzales E."/>
            <person name="Havlak P."/>
            <person name="Hellsten U."/>
            <person name="Kuo D.H."/>
            <person name="Larsson T."/>
            <person name="Lv J."/>
            <person name="Arendt D."/>
            <person name="Savage R."/>
            <person name="Osoegawa K."/>
            <person name="de Jong P."/>
            <person name="Grimwood J."/>
            <person name="Chapman J.A."/>
            <person name="Shapiro H."/>
            <person name="Aerts A."/>
            <person name="Otillar R.P."/>
            <person name="Terry A.Y."/>
            <person name="Boore J.L."/>
            <person name="Grigoriev I.V."/>
            <person name="Lindberg D.R."/>
            <person name="Seaver E.C."/>
            <person name="Weisblat D.A."/>
            <person name="Putnam N.H."/>
            <person name="Rokhsar D.S."/>
        </authorList>
    </citation>
    <scope>NUCLEOTIDE SEQUENCE</scope>
</reference>
<dbReference type="Proteomes" id="UP000015101">
    <property type="component" value="Unassembled WGS sequence"/>
</dbReference>
<evidence type="ECO:0000313" key="2">
    <source>
        <dbReference type="EMBL" id="ESO09971.1"/>
    </source>
</evidence>
<dbReference type="GeneID" id="20202090"/>
<dbReference type="RefSeq" id="XP_009011785.1">
    <property type="nucleotide sequence ID" value="XM_009013537.1"/>
</dbReference>
<dbReference type="KEGG" id="hro:HELRODRAFT_167803"/>